<evidence type="ECO:0000313" key="2">
    <source>
        <dbReference type="Proteomes" id="UP000033018"/>
    </source>
</evidence>
<organism evidence="1 2">
    <name type="scientific">Gordonia phage Gsput1</name>
    <dbReference type="NCBI Taxonomy" id="1622193"/>
    <lineage>
        <taxon>Viruses</taxon>
        <taxon>Duplodnaviria</taxon>
        <taxon>Heunggongvirae</taxon>
        <taxon>Uroviricota</taxon>
        <taxon>Caudoviricetes</taxon>
        <taxon>Ruthgordonvirinae</taxon>
        <taxon>Gesputvirus</taxon>
        <taxon>Gesputvirus gsput1</taxon>
    </lineage>
</organism>
<sequence length="76" mass="8492">MGGTRDTGVNGAANLLYLCYPCHREIEEYRAAAIDSGYLVSRLTLDDPADIPVFSRGRWKQFDHDGGFTVIENQNN</sequence>
<evidence type="ECO:0008006" key="3">
    <source>
        <dbReference type="Google" id="ProtNLM"/>
    </source>
</evidence>
<accession>A0A0E3T700</accession>
<dbReference type="Proteomes" id="UP000033018">
    <property type="component" value="Segment"/>
</dbReference>
<evidence type="ECO:0000313" key="1">
    <source>
        <dbReference type="EMBL" id="AKC03069.1"/>
    </source>
</evidence>
<dbReference type="RefSeq" id="YP_009275730.1">
    <property type="nucleotide sequence ID" value="NC_030932.1"/>
</dbReference>
<proteinExistence type="predicted"/>
<dbReference type="EMBL" id="KP790011">
    <property type="protein sequence ID" value="AKC03069.1"/>
    <property type="molecule type" value="Genomic_DNA"/>
</dbReference>
<gene>
    <name evidence="1" type="ORF">Gsput1_44</name>
</gene>
<dbReference type="GeneID" id="28800883"/>
<dbReference type="OrthoDB" id="15027at10239"/>
<protein>
    <recommendedName>
        <fullName evidence="3">HNH endonuclease</fullName>
    </recommendedName>
</protein>
<dbReference type="KEGG" id="vg:28800883"/>
<reference evidence="1 2" key="1">
    <citation type="journal article" date="2015" name="Sci. Rep.">
        <title>Bacteriophages of wastewater foaming-associated filamentous Gordonia reduce host levels in raw activated sludge.</title>
        <authorList>
            <person name="Liu M."/>
            <person name="Gill J.J."/>
            <person name="Young R."/>
            <person name="Summer E.J."/>
        </authorList>
    </citation>
    <scope>NUCLEOTIDE SEQUENCE [LARGE SCALE GENOMIC DNA]</scope>
</reference>
<keyword evidence="2" id="KW-1185">Reference proteome</keyword>
<name>A0A0E3T700_9CAUD</name>